<comment type="caution">
    <text evidence="1">The sequence shown here is derived from an EMBL/GenBank/DDBJ whole genome shotgun (WGS) entry which is preliminary data.</text>
</comment>
<organism evidence="1 2">
    <name type="scientific">Catharanthus roseus</name>
    <name type="common">Madagascar periwinkle</name>
    <name type="synonym">Vinca rosea</name>
    <dbReference type="NCBI Taxonomy" id="4058"/>
    <lineage>
        <taxon>Eukaryota</taxon>
        <taxon>Viridiplantae</taxon>
        <taxon>Streptophyta</taxon>
        <taxon>Embryophyta</taxon>
        <taxon>Tracheophyta</taxon>
        <taxon>Spermatophyta</taxon>
        <taxon>Magnoliopsida</taxon>
        <taxon>eudicotyledons</taxon>
        <taxon>Gunneridae</taxon>
        <taxon>Pentapetalae</taxon>
        <taxon>asterids</taxon>
        <taxon>lamiids</taxon>
        <taxon>Gentianales</taxon>
        <taxon>Apocynaceae</taxon>
        <taxon>Rauvolfioideae</taxon>
        <taxon>Vinceae</taxon>
        <taxon>Catharanthinae</taxon>
        <taxon>Catharanthus</taxon>
    </lineage>
</organism>
<evidence type="ECO:0000313" key="2">
    <source>
        <dbReference type="Proteomes" id="UP001060085"/>
    </source>
</evidence>
<evidence type="ECO:0000313" key="1">
    <source>
        <dbReference type="EMBL" id="KAI5649952.1"/>
    </source>
</evidence>
<dbReference type="Proteomes" id="UP001060085">
    <property type="component" value="Linkage Group LG08"/>
</dbReference>
<name>A0ACB9ZUQ0_CATRO</name>
<proteinExistence type="predicted"/>
<sequence length="510" mass="58122">MVELVKRCRAGKHHSEPFLLLLLVFVSSSSASPTFLCLSLLLPFFTVAYKDCRSSPSLFLCCRTVIVAGALFHFCKETKSCSFVLDLDRNSQQHACILTSMSGRRHTMEFEGQGESIGGKLFLCYGDSSMIFSSNLFLFYLVFSFKELKLFLDGFVFLEFNLARSTFYSRYFSYSCYEVVKFLFCDVMGQRDHSLFINMLHQVINLDRTNLLVVQNSIHCSLVFIAHDVESWNICDSLGDANHCTFGFLGNNSYGFDGSLFSFLGDHYVKFQRKVVEYLQYVLTSLDPYVICFDELSLVEKPLLLVKDGLLVPNKDSFAISMKHESSGTLLFHLPFKECLKKISSWEKGLANLVLDELFTFNSILGLYVDNILELSFGFASPCELKSSWNFKKNFDSMRFHYVVIHETLLKDLENESTNSKTNPFKERADGANFLVGVAWEFRSSLRVWGIGEAFISLVDSPSNIRRFIHSFLVCLTAIYLTVDLLQGPATRAMARRMEEKHGGKISIFK</sequence>
<accession>A0ACB9ZUQ0</accession>
<reference evidence="2" key="1">
    <citation type="journal article" date="2023" name="Nat. Plants">
        <title>Single-cell RNA sequencing provides a high-resolution roadmap for understanding the multicellular compartmentation of specialized metabolism.</title>
        <authorList>
            <person name="Sun S."/>
            <person name="Shen X."/>
            <person name="Li Y."/>
            <person name="Li Y."/>
            <person name="Wang S."/>
            <person name="Li R."/>
            <person name="Zhang H."/>
            <person name="Shen G."/>
            <person name="Guo B."/>
            <person name="Wei J."/>
            <person name="Xu J."/>
            <person name="St-Pierre B."/>
            <person name="Chen S."/>
            <person name="Sun C."/>
        </authorList>
    </citation>
    <scope>NUCLEOTIDE SEQUENCE [LARGE SCALE GENOMIC DNA]</scope>
</reference>
<protein>
    <submittedName>
        <fullName evidence="1">Uncharacterized protein</fullName>
    </submittedName>
</protein>
<gene>
    <name evidence="1" type="ORF">M9H77_35957</name>
</gene>
<keyword evidence="2" id="KW-1185">Reference proteome</keyword>
<dbReference type="EMBL" id="CM044708">
    <property type="protein sequence ID" value="KAI5649952.1"/>
    <property type="molecule type" value="Genomic_DNA"/>
</dbReference>